<keyword evidence="3" id="KW-1185">Reference proteome</keyword>
<protein>
    <submittedName>
        <fullName evidence="2">Uncharacterized protein</fullName>
    </submittedName>
</protein>
<name>A0A8H6NWQ1_9PEZI</name>
<gene>
    <name evidence="2" type="ORF">CMUS01_01664</name>
</gene>
<accession>A0A8H6NWQ1</accession>
<evidence type="ECO:0000313" key="2">
    <source>
        <dbReference type="EMBL" id="KAF6843907.1"/>
    </source>
</evidence>
<feature type="compositionally biased region" description="Basic and acidic residues" evidence="1">
    <location>
        <begin position="47"/>
        <end position="72"/>
    </location>
</feature>
<feature type="region of interest" description="Disordered" evidence="1">
    <location>
        <begin position="1"/>
        <end position="72"/>
    </location>
</feature>
<sequence>MDISNLPLRLANTAQSKSVDPGGTPINHQKHSNDHEDGDGNAGEQSANEKECNASPEKSDETTKKIHDDDGKLDAVHKTKDDMASSAITQARTRFLETGGDSTIIHADFFPFLKSLDTFIEKVEGGVSVLRQADAEFVTVGKKRVRPDEPSYPYITKKRRVMDGDEDEDIDSQPLEDQVHDWKSKAIALQKEQNRTEDKLRIATNQLRNPDDSRDLQEQDWVTGTVQFWDTVRPAINSERRRE</sequence>
<evidence type="ECO:0000313" key="3">
    <source>
        <dbReference type="Proteomes" id="UP000639643"/>
    </source>
</evidence>
<proteinExistence type="predicted"/>
<evidence type="ECO:0000256" key="1">
    <source>
        <dbReference type="SAM" id="MobiDB-lite"/>
    </source>
</evidence>
<reference evidence="2" key="1">
    <citation type="journal article" date="2020" name="Phytopathology">
        <title>Genome Sequence Resources of Colletotrichum truncatum, C. plurivorum, C. musicola, and C. sojae: Four Species Pathogenic to Soybean (Glycine max).</title>
        <authorList>
            <person name="Rogerio F."/>
            <person name="Boufleur T.R."/>
            <person name="Ciampi-Guillardi M."/>
            <person name="Sukno S.A."/>
            <person name="Thon M.R."/>
            <person name="Massola Junior N.S."/>
            <person name="Baroncelli R."/>
        </authorList>
    </citation>
    <scope>NUCLEOTIDE SEQUENCE</scope>
    <source>
        <strain evidence="2">LFN0074</strain>
    </source>
</reference>
<organism evidence="2 3">
    <name type="scientific">Colletotrichum musicola</name>
    <dbReference type="NCBI Taxonomy" id="2175873"/>
    <lineage>
        <taxon>Eukaryota</taxon>
        <taxon>Fungi</taxon>
        <taxon>Dikarya</taxon>
        <taxon>Ascomycota</taxon>
        <taxon>Pezizomycotina</taxon>
        <taxon>Sordariomycetes</taxon>
        <taxon>Hypocreomycetidae</taxon>
        <taxon>Glomerellales</taxon>
        <taxon>Glomerellaceae</taxon>
        <taxon>Colletotrichum</taxon>
        <taxon>Colletotrichum orchidearum species complex</taxon>
    </lineage>
</organism>
<dbReference type="OrthoDB" id="4849865at2759"/>
<dbReference type="Proteomes" id="UP000639643">
    <property type="component" value="Unassembled WGS sequence"/>
</dbReference>
<dbReference type="EMBL" id="WIGM01000029">
    <property type="protein sequence ID" value="KAF6843907.1"/>
    <property type="molecule type" value="Genomic_DNA"/>
</dbReference>
<comment type="caution">
    <text evidence="2">The sequence shown here is derived from an EMBL/GenBank/DDBJ whole genome shotgun (WGS) entry which is preliminary data.</text>
</comment>
<dbReference type="AlphaFoldDB" id="A0A8H6NWQ1"/>